<sequence length="267" mass="31226">MRIPILLFFCITIAFTSCSPYQKVYRGDSMTAKYNLADSLYQMGKYKKALKLMEQVVPVYRGKPQAEKLMFMYSNTFYNLGDHYLAGYQFERFETSYPKSDSVEIAAYRSAKSYYELSPRYSLDQKDTYTAIEKLQNYINKYPNTQYRQEANDLVAELRGKLEKKDIEVAKQYLKISEYKPAIEAFDNFISDHPGSQYRKDAFFGRFDAGYQLAIRSIPRLVNERLIIAKGYYANFAKYYKDSDLIEDADAILEDINKRLNTEEPTS</sequence>
<dbReference type="InterPro" id="IPR017689">
    <property type="entry name" value="BamD"/>
</dbReference>
<dbReference type="NCBIfam" id="TIGR03302">
    <property type="entry name" value="OM_YfiO"/>
    <property type="match status" value="1"/>
</dbReference>
<keyword evidence="2" id="KW-0472">Membrane</keyword>
<dbReference type="EMBL" id="FNBA01000002">
    <property type="protein sequence ID" value="SDE64623.1"/>
    <property type="molecule type" value="Genomic_DNA"/>
</dbReference>
<dbReference type="SUPFAM" id="SSF48452">
    <property type="entry name" value="TPR-like"/>
    <property type="match status" value="1"/>
</dbReference>
<evidence type="ECO:0000313" key="6">
    <source>
        <dbReference type="Proteomes" id="UP000199321"/>
    </source>
</evidence>
<keyword evidence="3" id="KW-0998">Cell outer membrane</keyword>
<dbReference type="Gene3D" id="1.25.40.10">
    <property type="entry name" value="Tetratricopeptide repeat domain"/>
    <property type="match status" value="1"/>
</dbReference>
<proteinExistence type="predicted"/>
<evidence type="ECO:0000259" key="4">
    <source>
        <dbReference type="Pfam" id="PF13525"/>
    </source>
</evidence>
<dbReference type="InterPro" id="IPR039565">
    <property type="entry name" value="BamD-like"/>
</dbReference>
<accession>A0A1G7ELJ4</accession>
<keyword evidence="1" id="KW-0732">Signal</keyword>
<feature type="domain" description="Outer membrane lipoprotein BamD-like" evidence="4">
    <location>
        <begin position="29"/>
        <end position="215"/>
    </location>
</feature>
<dbReference type="OrthoDB" id="9770761at2"/>
<dbReference type="InterPro" id="IPR011990">
    <property type="entry name" value="TPR-like_helical_dom_sf"/>
</dbReference>
<dbReference type="Pfam" id="PF13525">
    <property type="entry name" value="YfiO"/>
    <property type="match status" value="1"/>
</dbReference>
<keyword evidence="6" id="KW-1185">Reference proteome</keyword>
<dbReference type="PROSITE" id="PS51257">
    <property type="entry name" value="PROKAR_LIPOPROTEIN"/>
    <property type="match status" value="1"/>
</dbReference>
<evidence type="ECO:0000256" key="1">
    <source>
        <dbReference type="ARBA" id="ARBA00022729"/>
    </source>
</evidence>
<organism evidence="5 6">
    <name type="scientific">Ulvibacter litoralis</name>
    <dbReference type="NCBI Taxonomy" id="227084"/>
    <lineage>
        <taxon>Bacteria</taxon>
        <taxon>Pseudomonadati</taxon>
        <taxon>Bacteroidota</taxon>
        <taxon>Flavobacteriia</taxon>
        <taxon>Flavobacteriales</taxon>
        <taxon>Flavobacteriaceae</taxon>
        <taxon>Ulvibacter</taxon>
    </lineage>
</organism>
<dbReference type="RefSeq" id="WP_093142023.1">
    <property type="nucleotide sequence ID" value="NZ_BMWO01000002.1"/>
</dbReference>
<dbReference type="AlphaFoldDB" id="A0A1G7ELJ4"/>
<evidence type="ECO:0000313" key="5">
    <source>
        <dbReference type="EMBL" id="SDE64623.1"/>
    </source>
</evidence>
<dbReference type="STRING" id="227084.SAMN05421855_10240"/>
<dbReference type="Proteomes" id="UP000199321">
    <property type="component" value="Unassembled WGS sequence"/>
</dbReference>
<name>A0A1G7ELJ4_9FLAO</name>
<evidence type="ECO:0000256" key="3">
    <source>
        <dbReference type="ARBA" id="ARBA00023237"/>
    </source>
</evidence>
<reference evidence="5 6" key="1">
    <citation type="submission" date="2016-10" db="EMBL/GenBank/DDBJ databases">
        <authorList>
            <person name="de Groot N.N."/>
        </authorList>
    </citation>
    <scope>NUCLEOTIDE SEQUENCE [LARGE SCALE GENOMIC DNA]</scope>
    <source>
        <strain evidence="5 6">DSM 16195</strain>
    </source>
</reference>
<evidence type="ECO:0000256" key="2">
    <source>
        <dbReference type="ARBA" id="ARBA00023136"/>
    </source>
</evidence>
<protein>
    <submittedName>
        <fullName evidence="5">Outer membrane protein assembly factor BamD</fullName>
    </submittedName>
</protein>
<gene>
    <name evidence="5" type="ORF">SAMN05421855_10240</name>
</gene>